<protein>
    <recommendedName>
        <fullName evidence="9">Zinc transporter ZIP1-like</fullName>
    </recommendedName>
</protein>
<gene>
    <name evidence="7" type="ORF">ONE63_000715</name>
</gene>
<sequence length="377" mass="38241">MLGLVETKVVSLTAMGLASLVLGLLPLWLRGGSVGGPGGGSGPDCPRHAAAAGPLMTALLSFGAGALLATALVHMLVEASEVLPRAAPVAMLAGFLVLYLVDELVQRVLGHSPAAARAHRHQPHPACPVDEACQPRPPGKSSDLRRREDYGSMDECVGGVHLRTSAAAAAAPEVPPEAVCLLPSKQGSSGSSGSSGSEEAGAGGGAGASCWGLLLALCIHSIIEGLAVGLEETAEQVLFLLGAVSSHKLVVSFCLGAELVGGGVALVPHVVAVLVFALGSAAGVGVGMALYELPSADRGQGQDLLLPALQAAAAGTLLYVTLAEVLPRERARSQHNFPRRLLQLASFTAGAVIITVLVYLIPGKELSKNYVCEILGL</sequence>
<dbReference type="PANTHER" id="PTHR11040:SF169">
    <property type="entry name" value="FI24038P1"/>
    <property type="match status" value="1"/>
</dbReference>
<comment type="subcellular location">
    <subcellularLocation>
        <location evidence="1">Membrane</location>
        <topology evidence="1">Multi-pass membrane protein</topology>
    </subcellularLocation>
</comment>
<accession>A0AAV7XZU2</accession>
<dbReference type="GO" id="GO:0005886">
    <property type="term" value="C:plasma membrane"/>
    <property type="evidence" value="ECO:0007669"/>
    <property type="project" value="TreeGrafter"/>
</dbReference>
<dbReference type="Pfam" id="PF02535">
    <property type="entry name" value="Zip"/>
    <property type="match status" value="1"/>
</dbReference>
<evidence type="ECO:0000256" key="6">
    <source>
        <dbReference type="SAM" id="Phobius"/>
    </source>
</evidence>
<dbReference type="EMBL" id="JAPTSV010000001">
    <property type="protein sequence ID" value="KAJ1532086.1"/>
    <property type="molecule type" value="Genomic_DNA"/>
</dbReference>
<dbReference type="InterPro" id="IPR003689">
    <property type="entry name" value="ZIP"/>
</dbReference>
<keyword evidence="8" id="KW-1185">Reference proteome</keyword>
<feature type="transmembrane region" description="Helical" evidence="6">
    <location>
        <begin position="211"/>
        <end position="230"/>
    </location>
</feature>
<dbReference type="Proteomes" id="UP001075354">
    <property type="component" value="Chromosome 1"/>
</dbReference>
<evidence type="ECO:0000313" key="8">
    <source>
        <dbReference type="Proteomes" id="UP001075354"/>
    </source>
</evidence>
<evidence type="ECO:0008006" key="9">
    <source>
        <dbReference type="Google" id="ProtNLM"/>
    </source>
</evidence>
<feature type="transmembrane region" description="Helical" evidence="6">
    <location>
        <begin position="9"/>
        <end position="29"/>
    </location>
</feature>
<proteinExistence type="predicted"/>
<dbReference type="PANTHER" id="PTHR11040">
    <property type="entry name" value="ZINC/IRON TRANSPORTER"/>
    <property type="match status" value="1"/>
</dbReference>
<feature type="transmembrane region" description="Helical" evidence="6">
    <location>
        <begin position="237"/>
        <end position="260"/>
    </location>
</feature>
<feature type="transmembrane region" description="Helical" evidence="6">
    <location>
        <begin position="266"/>
        <end position="291"/>
    </location>
</feature>
<evidence type="ECO:0000256" key="5">
    <source>
        <dbReference type="SAM" id="MobiDB-lite"/>
    </source>
</evidence>
<reference evidence="7" key="1">
    <citation type="submission" date="2022-12" db="EMBL/GenBank/DDBJ databases">
        <title>Chromosome-level genome assembly of the bean flower thrips Megalurothrips usitatus.</title>
        <authorList>
            <person name="Ma L."/>
            <person name="Liu Q."/>
            <person name="Li H."/>
            <person name="Cai W."/>
        </authorList>
    </citation>
    <scope>NUCLEOTIDE SEQUENCE</scope>
    <source>
        <strain evidence="7">Cailab_2022a</strain>
    </source>
</reference>
<name>A0AAV7XZU2_9NEOP</name>
<evidence type="ECO:0000256" key="3">
    <source>
        <dbReference type="ARBA" id="ARBA00022989"/>
    </source>
</evidence>
<evidence type="ECO:0000313" key="7">
    <source>
        <dbReference type="EMBL" id="KAJ1532086.1"/>
    </source>
</evidence>
<evidence type="ECO:0000256" key="2">
    <source>
        <dbReference type="ARBA" id="ARBA00022692"/>
    </source>
</evidence>
<keyword evidence="3 6" id="KW-1133">Transmembrane helix</keyword>
<keyword evidence="2 6" id="KW-0812">Transmembrane</keyword>
<feature type="transmembrane region" description="Helical" evidence="6">
    <location>
        <begin position="49"/>
        <end position="70"/>
    </location>
</feature>
<comment type="caution">
    <text evidence="7">The sequence shown here is derived from an EMBL/GenBank/DDBJ whole genome shotgun (WGS) entry which is preliminary data.</text>
</comment>
<evidence type="ECO:0000256" key="4">
    <source>
        <dbReference type="ARBA" id="ARBA00023136"/>
    </source>
</evidence>
<feature type="region of interest" description="Disordered" evidence="5">
    <location>
        <begin position="116"/>
        <end position="147"/>
    </location>
</feature>
<feature type="transmembrane region" description="Helical" evidence="6">
    <location>
        <begin position="82"/>
        <end position="101"/>
    </location>
</feature>
<evidence type="ECO:0000256" key="1">
    <source>
        <dbReference type="ARBA" id="ARBA00004141"/>
    </source>
</evidence>
<organism evidence="7 8">
    <name type="scientific">Megalurothrips usitatus</name>
    <name type="common">bean blossom thrips</name>
    <dbReference type="NCBI Taxonomy" id="439358"/>
    <lineage>
        <taxon>Eukaryota</taxon>
        <taxon>Metazoa</taxon>
        <taxon>Ecdysozoa</taxon>
        <taxon>Arthropoda</taxon>
        <taxon>Hexapoda</taxon>
        <taxon>Insecta</taxon>
        <taxon>Pterygota</taxon>
        <taxon>Neoptera</taxon>
        <taxon>Paraneoptera</taxon>
        <taxon>Thysanoptera</taxon>
        <taxon>Terebrantia</taxon>
        <taxon>Thripoidea</taxon>
        <taxon>Thripidae</taxon>
        <taxon>Megalurothrips</taxon>
    </lineage>
</organism>
<keyword evidence="4 6" id="KW-0472">Membrane</keyword>
<dbReference type="GO" id="GO:0005385">
    <property type="term" value="F:zinc ion transmembrane transporter activity"/>
    <property type="evidence" value="ECO:0007669"/>
    <property type="project" value="TreeGrafter"/>
</dbReference>
<feature type="transmembrane region" description="Helical" evidence="6">
    <location>
        <begin position="303"/>
        <end position="322"/>
    </location>
</feature>
<feature type="transmembrane region" description="Helical" evidence="6">
    <location>
        <begin position="342"/>
        <end position="361"/>
    </location>
</feature>
<dbReference type="AlphaFoldDB" id="A0AAV7XZU2"/>